<reference evidence="2" key="1">
    <citation type="journal article" date="2020" name="Nat. Commun.">
        <title>Large-scale genome sequencing of mycorrhizal fungi provides insights into the early evolution of symbiotic traits.</title>
        <authorList>
            <person name="Miyauchi S."/>
            <person name="Kiss E."/>
            <person name="Kuo A."/>
            <person name="Drula E."/>
            <person name="Kohler A."/>
            <person name="Sanchez-Garcia M."/>
            <person name="Morin E."/>
            <person name="Andreopoulos B."/>
            <person name="Barry K.W."/>
            <person name="Bonito G."/>
            <person name="Buee M."/>
            <person name="Carver A."/>
            <person name="Chen C."/>
            <person name="Cichocki N."/>
            <person name="Clum A."/>
            <person name="Culley D."/>
            <person name="Crous P.W."/>
            <person name="Fauchery L."/>
            <person name="Girlanda M."/>
            <person name="Hayes R.D."/>
            <person name="Keri Z."/>
            <person name="LaButti K."/>
            <person name="Lipzen A."/>
            <person name="Lombard V."/>
            <person name="Magnuson J."/>
            <person name="Maillard F."/>
            <person name="Murat C."/>
            <person name="Nolan M."/>
            <person name="Ohm R.A."/>
            <person name="Pangilinan J."/>
            <person name="Pereira M.F."/>
            <person name="Perotto S."/>
            <person name="Peter M."/>
            <person name="Pfister S."/>
            <person name="Riley R."/>
            <person name="Sitrit Y."/>
            <person name="Stielow J.B."/>
            <person name="Szollosi G."/>
            <person name="Zifcakova L."/>
            <person name="Stursova M."/>
            <person name="Spatafora J.W."/>
            <person name="Tedersoo L."/>
            <person name="Vaario L.M."/>
            <person name="Yamada A."/>
            <person name="Yan M."/>
            <person name="Wang P."/>
            <person name="Xu J."/>
            <person name="Bruns T."/>
            <person name="Baldrian P."/>
            <person name="Vilgalys R."/>
            <person name="Dunand C."/>
            <person name="Henrissat B."/>
            <person name="Grigoriev I.V."/>
            <person name="Hibbett D."/>
            <person name="Nagy L.G."/>
            <person name="Martin F.M."/>
        </authorList>
    </citation>
    <scope>NUCLEOTIDE SEQUENCE</scope>
    <source>
        <strain evidence="2">UP504</strain>
    </source>
</reference>
<dbReference type="OrthoDB" id="192748at2759"/>
<comment type="caution">
    <text evidence="2">The sequence shown here is derived from an EMBL/GenBank/DDBJ whole genome shotgun (WGS) entry which is preliminary data.</text>
</comment>
<sequence>MSNRPLPPSGLPERLTSRRQQMEFLRRLNKAPPQTRIQRASSIVSTMGVYVVLPVCVNYAVFVADWGEEENVFSPARRWFDRKKQAFLTLSPGEQAAAEELRASARPLSSLKPDASASTPSRP</sequence>
<protein>
    <submittedName>
        <fullName evidence="2">Uncharacterized protein</fullName>
    </submittedName>
</protein>
<evidence type="ECO:0000313" key="2">
    <source>
        <dbReference type="EMBL" id="KAF9509797.1"/>
    </source>
</evidence>
<organism evidence="2 3">
    <name type="scientific">Hydnum rufescens UP504</name>
    <dbReference type="NCBI Taxonomy" id="1448309"/>
    <lineage>
        <taxon>Eukaryota</taxon>
        <taxon>Fungi</taxon>
        <taxon>Dikarya</taxon>
        <taxon>Basidiomycota</taxon>
        <taxon>Agaricomycotina</taxon>
        <taxon>Agaricomycetes</taxon>
        <taxon>Cantharellales</taxon>
        <taxon>Hydnaceae</taxon>
        <taxon>Hydnum</taxon>
    </lineage>
</organism>
<dbReference type="EMBL" id="MU129028">
    <property type="protein sequence ID" value="KAF9509797.1"/>
    <property type="molecule type" value="Genomic_DNA"/>
</dbReference>
<evidence type="ECO:0000313" key="3">
    <source>
        <dbReference type="Proteomes" id="UP000886523"/>
    </source>
</evidence>
<feature type="region of interest" description="Disordered" evidence="1">
    <location>
        <begin position="98"/>
        <end position="123"/>
    </location>
</feature>
<name>A0A9P6DQ94_9AGAM</name>
<proteinExistence type="predicted"/>
<accession>A0A9P6DQ94</accession>
<dbReference type="Proteomes" id="UP000886523">
    <property type="component" value="Unassembled WGS sequence"/>
</dbReference>
<dbReference type="AlphaFoldDB" id="A0A9P6DQ94"/>
<keyword evidence="3" id="KW-1185">Reference proteome</keyword>
<evidence type="ECO:0000256" key="1">
    <source>
        <dbReference type="SAM" id="MobiDB-lite"/>
    </source>
</evidence>
<gene>
    <name evidence="2" type="ORF">BS47DRAFT_1396532</name>
</gene>